<protein>
    <submittedName>
        <fullName evidence="2">Uncharacterized protein</fullName>
    </submittedName>
</protein>
<organism evidence="2">
    <name type="scientific">uncultured Caudovirales phage</name>
    <dbReference type="NCBI Taxonomy" id="2100421"/>
    <lineage>
        <taxon>Viruses</taxon>
        <taxon>Duplodnaviria</taxon>
        <taxon>Heunggongvirae</taxon>
        <taxon>Uroviricota</taxon>
        <taxon>Caudoviricetes</taxon>
        <taxon>Peduoviridae</taxon>
        <taxon>Maltschvirus</taxon>
        <taxon>Maltschvirus maltsch</taxon>
    </lineage>
</organism>
<gene>
    <name evidence="2" type="ORF">UFOVP668_8</name>
</gene>
<reference evidence="2" key="1">
    <citation type="submission" date="2020-04" db="EMBL/GenBank/DDBJ databases">
        <authorList>
            <person name="Chiriac C."/>
            <person name="Salcher M."/>
            <person name="Ghai R."/>
            <person name="Kavagutti S V."/>
        </authorList>
    </citation>
    <scope>NUCLEOTIDE SEQUENCE</scope>
</reference>
<proteinExistence type="predicted"/>
<evidence type="ECO:0000256" key="1">
    <source>
        <dbReference type="SAM" id="MobiDB-lite"/>
    </source>
</evidence>
<evidence type="ECO:0000313" key="2">
    <source>
        <dbReference type="EMBL" id="CAB4155588.1"/>
    </source>
</evidence>
<dbReference type="EMBL" id="LR796641">
    <property type="protein sequence ID" value="CAB4155588.1"/>
    <property type="molecule type" value="Genomic_DNA"/>
</dbReference>
<accession>A0A6J5NF31</accession>
<feature type="region of interest" description="Disordered" evidence="1">
    <location>
        <begin position="1"/>
        <end position="47"/>
    </location>
</feature>
<feature type="compositionally biased region" description="Basic residues" evidence="1">
    <location>
        <begin position="33"/>
        <end position="47"/>
    </location>
</feature>
<feature type="compositionally biased region" description="Basic and acidic residues" evidence="1">
    <location>
        <begin position="1"/>
        <end position="29"/>
    </location>
</feature>
<name>A0A6J5NF31_9CAUD</name>
<sequence>MSAKGEKYKSMSAMKKHEGKEGSKERMMEYGKPAKKKAVKKMAAKKK</sequence>